<dbReference type="PANTHER" id="PTHR37422">
    <property type="entry name" value="TEICHURONIC ACID BIOSYNTHESIS PROTEIN TUAE"/>
    <property type="match status" value="1"/>
</dbReference>
<keyword evidence="2" id="KW-0812">Transmembrane</keyword>
<dbReference type="RefSeq" id="WP_154615275.1">
    <property type="nucleotide sequence ID" value="NZ_CP053660.1"/>
</dbReference>
<evidence type="ECO:0000313" key="6">
    <source>
        <dbReference type="EMBL" id="MTB95824.1"/>
    </source>
</evidence>
<evidence type="ECO:0000256" key="4">
    <source>
        <dbReference type="ARBA" id="ARBA00023136"/>
    </source>
</evidence>
<feature type="domain" description="O-antigen ligase-related" evidence="5">
    <location>
        <begin position="220"/>
        <end position="362"/>
    </location>
</feature>
<keyword evidence="3" id="KW-1133">Transmembrane helix</keyword>
<dbReference type="Pfam" id="PF04932">
    <property type="entry name" value="Wzy_C"/>
    <property type="match status" value="1"/>
</dbReference>
<protein>
    <recommendedName>
        <fullName evidence="5">O-antigen ligase-related domain-containing protein</fullName>
    </recommendedName>
</protein>
<dbReference type="GO" id="GO:0016020">
    <property type="term" value="C:membrane"/>
    <property type="evidence" value="ECO:0007669"/>
    <property type="project" value="UniProtKB-SubCell"/>
</dbReference>
<dbReference type="Proteomes" id="UP000433406">
    <property type="component" value="Unassembled WGS sequence"/>
</dbReference>
<evidence type="ECO:0000256" key="1">
    <source>
        <dbReference type="ARBA" id="ARBA00004141"/>
    </source>
</evidence>
<dbReference type="InterPro" id="IPR051533">
    <property type="entry name" value="WaaL-like"/>
</dbReference>
<sequence>MIGRELLRSSAAQVGGEVREQRQSWKLILLCLVLPISFVPLEITSGRVVSVGPFILGAFVLCAVVNGLFFSRRRLLGLEVALIALICWTVGRLLVIAPLSGESVDPALLLREVGLLLGCLAALRIGQSFELRESIMRGVTLALIASVALEAYQLWAGLPRLEAAGYVPGEDYYYATEEGGYRPFGAFSGPTTFATHLAMLGGFVTMSASTKLGKWSAGFVTLSGVAVAETRAAVIGLMIAALVLALRSPEVRRSLSLIVVPVGLITAAVGLAVPGVFSPLTDRMLSAVEQTDTSRLSRVALWRGVFDATAERGHLLDGLGATPWNEVMPSQVGLAVAAYGHPHSNFFQEWYRYGMVGALLFVAVVLALTARPLRNIRESGRYAAGGVVVAVVFLVDSVFNNSLSSANFVLTVFLLIGMAGPEVRLAQSRDHKPRWLRRRLCPQRRPRPHPVDRPLSI</sequence>
<organism evidence="6 7">
    <name type="scientific">Nocardioides marmotae</name>
    <dbReference type="NCBI Taxonomy" id="2663857"/>
    <lineage>
        <taxon>Bacteria</taxon>
        <taxon>Bacillati</taxon>
        <taxon>Actinomycetota</taxon>
        <taxon>Actinomycetes</taxon>
        <taxon>Propionibacteriales</taxon>
        <taxon>Nocardioidaceae</taxon>
        <taxon>Nocardioides</taxon>
    </lineage>
</organism>
<comment type="caution">
    <text evidence="6">The sequence shown here is derived from an EMBL/GenBank/DDBJ whole genome shotgun (WGS) entry which is preliminary data.</text>
</comment>
<evidence type="ECO:0000256" key="3">
    <source>
        <dbReference type="ARBA" id="ARBA00022989"/>
    </source>
</evidence>
<evidence type="ECO:0000313" key="7">
    <source>
        <dbReference type="Proteomes" id="UP000433406"/>
    </source>
</evidence>
<reference evidence="6 7" key="1">
    <citation type="submission" date="2019-10" db="EMBL/GenBank/DDBJ databases">
        <title>Nocardioides novel species isolated from the excrement of Marmot.</title>
        <authorList>
            <person name="Zhang G."/>
        </authorList>
    </citation>
    <scope>NUCLEOTIDE SEQUENCE [LARGE SCALE GENOMIC DNA]</scope>
    <source>
        <strain evidence="7">zg-579</strain>
    </source>
</reference>
<keyword evidence="4" id="KW-0472">Membrane</keyword>
<proteinExistence type="predicted"/>
<dbReference type="AlphaFoldDB" id="A0A6I3JCG0"/>
<dbReference type="PANTHER" id="PTHR37422:SF13">
    <property type="entry name" value="LIPOPOLYSACCHARIDE BIOSYNTHESIS PROTEIN PA4999-RELATED"/>
    <property type="match status" value="1"/>
</dbReference>
<evidence type="ECO:0000259" key="5">
    <source>
        <dbReference type="Pfam" id="PF04932"/>
    </source>
</evidence>
<keyword evidence="7" id="KW-1185">Reference proteome</keyword>
<name>A0A6I3JCG0_9ACTN</name>
<comment type="subcellular location">
    <subcellularLocation>
        <location evidence="1">Membrane</location>
        <topology evidence="1">Multi-pass membrane protein</topology>
    </subcellularLocation>
</comment>
<gene>
    <name evidence="6" type="ORF">GGQ22_12095</name>
</gene>
<dbReference type="EMBL" id="WLCI01000013">
    <property type="protein sequence ID" value="MTB95824.1"/>
    <property type="molecule type" value="Genomic_DNA"/>
</dbReference>
<accession>A0A6I3JCG0</accession>
<evidence type="ECO:0000256" key="2">
    <source>
        <dbReference type="ARBA" id="ARBA00022692"/>
    </source>
</evidence>
<dbReference type="InterPro" id="IPR007016">
    <property type="entry name" value="O-antigen_ligase-rel_domated"/>
</dbReference>